<gene>
    <name evidence="1" type="ORF">METZ01_LOCUS289118</name>
</gene>
<sequence>GKTWKTYIPGKIAFDSEVATLAGKTGIAFATIDDARMMTDTPFDAINRMNINKNGNLHKQVKTMASILIQALRDPLMPTSAKVGNFYCNLYGDVVEYDARESALPSKAVPEPIITLRRKHKTMAGARGDLIIRGDNKGQFEVVGLAMEGRATNRMGGAQEIEPYVLDRNSGDIVYAPDLGNYGAKVYNNKVPIDRRQRGCRVVVFPCVSTTIYDLVDQRSLRTLRELQIYDAGTDSFPEKYGLSKPIQQQGVSATEPIALVYSEPDKRIKIGMSYGQIGKRLLLIKAGRSGTKNPTLYTGEGFVVGENGSIRVTPYVVIRDMWWLDENRNRLYKKFGISSDRLDQLHQFANERLDQARDTLLKRDYSQALKLARAAWGFESRAYPDVKKTGNDVVSGVMF</sequence>
<proteinExistence type="predicted"/>
<protein>
    <submittedName>
        <fullName evidence="1">Uncharacterized protein</fullName>
    </submittedName>
</protein>
<dbReference type="AlphaFoldDB" id="A0A382LHC3"/>
<name>A0A382LHC3_9ZZZZ</name>
<evidence type="ECO:0000313" key="1">
    <source>
        <dbReference type="EMBL" id="SVC36264.1"/>
    </source>
</evidence>
<reference evidence="1" key="1">
    <citation type="submission" date="2018-05" db="EMBL/GenBank/DDBJ databases">
        <authorList>
            <person name="Lanie J.A."/>
            <person name="Ng W.-L."/>
            <person name="Kazmierczak K.M."/>
            <person name="Andrzejewski T.M."/>
            <person name="Davidsen T.M."/>
            <person name="Wayne K.J."/>
            <person name="Tettelin H."/>
            <person name="Glass J.I."/>
            <person name="Rusch D."/>
            <person name="Podicherti R."/>
            <person name="Tsui H.-C.T."/>
            <person name="Winkler M.E."/>
        </authorList>
    </citation>
    <scope>NUCLEOTIDE SEQUENCE</scope>
</reference>
<accession>A0A382LHC3</accession>
<feature type="non-terminal residue" evidence="1">
    <location>
        <position position="1"/>
    </location>
</feature>
<feature type="non-terminal residue" evidence="1">
    <location>
        <position position="400"/>
    </location>
</feature>
<organism evidence="1">
    <name type="scientific">marine metagenome</name>
    <dbReference type="NCBI Taxonomy" id="408172"/>
    <lineage>
        <taxon>unclassified sequences</taxon>
        <taxon>metagenomes</taxon>
        <taxon>ecological metagenomes</taxon>
    </lineage>
</organism>
<dbReference type="EMBL" id="UINC01087141">
    <property type="protein sequence ID" value="SVC36264.1"/>
    <property type="molecule type" value="Genomic_DNA"/>
</dbReference>